<dbReference type="FunFam" id="3.40.395.10:FF:000001">
    <property type="entry name" value="Sentrin-specific protease 1"/>
    <property type="match status" value="1"/>
</dbReference>
<evidence type="ECO:0000256" key="3">
    <source>
        <dbReference type="ARBA" id="ARBA00022801"/>
    </source>
</evidence>
<name>A0AAD5XJY4_9FUNG</name>
<dbReference type="InterPro" id="IPR003653">
    <property type="entry name" value="Peptidase_C48_C"/>
</dbReference>
<dbReference type="EMBL" id="JADGJH010000163">
    <property type="protein sequence ID" value="KAJ3135410.1"/>
    <property type="molecule type" value="Genomic_DNA"/>
</dbReference>
<dbReference type="GO" id="GO:0016926">
    <property type="term" value="P:protein desumoylation"/>
    <property type="evidence" value="ECO:0007669"/>
    <property type="project" value="TreeGrafter"/>
</dbReference>
<gene>
    <name evidence="7" type="primary">SENP1</name>
    <name evidence="7" type="ORF">HK100_002681</name>
</gene>
<keyword evidence="4" id="KW-0788">Thiol protease</keyword>
<evidence type="ECO:0000313" key="7">
    <source>
        <dbReference type="EMBL" id="KAJ3135410.1"/>
    </source>
</evidence>
<feature type="domain" description="Ubiquitin-like protease family profile" evidence="6">
    <location>
        <begin position="181"/>
        <end position="346"/>
    </location>
</feature>
<dbReference type="PANTHER" id="PTHR12606">
    <property type="entry name" value="SENTRIN/SUMO-SPECIFIC PROTEASE"/>
    <property type="match status" value="1"/>
</dbReference>
<keyword evidence="3" id="KW-0378">Hydrolase</keyword>
<evidence type="ECO:0000256" key="1">
    <source>
        <dbReference type="ARBA" id="ARBA00005234"/>
    </source>
</evidence>
<comment type="caution">
    <text evidence="7">The sequence shown here is derived from an EMBL/GenBank/DDBJ whole genome shotgun (WGS) entry which is preliminary data.</text>
</comment>
<organism evidence="7 8">
    <name type="scientific">Physocladia obscura</name>
    <dbReference type="NCBI Taxonomy" id="109957"/>
    <lineage>
        <taxon>Eukaryota</taxon>
        <taxon>Fungi</taxon>
        <taxon>Fungi incertae sedis</taxon>
        <taxon>Chytridiomycota</taxon>
        <taxon>Chytridiomycota incertae sedis</taxon>
        <taxon>Chytridiomycetes</taxon>
        <taxon>Chytridiales</taxon>
        <taxon>Chytriomycetaceae</taxon>
        <taxon>Physocladia</taxon>
    </lineage>
</organism>
<accession>A0AAD5XJY4</accession>
<evidence type="ECO:0000256" key="2">
    <source>
        <dbReference type="ARBA" id="ARBA00022670"/>
    </source>
</evidence>
<dbReference type="SUPFAM" id="SSF54001">
    <property type="entry name" value="Cysteine proteinases"/>
    <property type="match status" value="1"/>
</dbReference>
<evidence type="ECO:0000313" key="8">
    <source>
        <dbReference type="Proteomes" id="UP001211907"/>
    </source>
</evidence>
<feature type="region of interest" description="Disordered" evidence="5">
    <location>
        <begin position="1"/>
        <end position="22"/>
    </location>
</feature>
<comment type="similarity">
    <text evidence="1">Belongs to the peptidase C48 family.</text>
</comment>
<dbReference type="PROSITE" id="PS50600">
    <property type="entry name" value="ULP_PROTEASE"/>
    <property type="match status" value="1"/>
</dbReference>
<proteinExistence type="inferred from homology"/>
<dbReference type="GO" id="GO:0080090">
    <property type="term" value="P:regulation of primary metabolic process"/>
    <property type="evidence" value="ECO:0007669"/>
    <property type="project" value="UniProtKB-ARBA"/>
</dbReference>
<dbReference type="GO" id="GO:0060255">
    <property type="term" value="P:regulation of macromolecule metabolic process"/>
    <property type="evidence" value="ECO:0007669"/>
    <property type="project" value="UniProtKB-ARBA"/>
</dbReference>
<dbReference type="GO" id="GO:0006508">
    <property type="term" value="P:proteolysis"/>
    <property type="evidence" value="ECO:0007669"/>
    <property type="project" value="UniProtKB-KW"/>
</dbReference>
<evidence type="ECO:0000259" key="6">
    <source>
        <dbReference type="PROSITE" id="PS50600"/>
    </source>
</evidence>
<dbReference type="Gene3D" id="3.40.395.10">
    <property type="entry name" value="Adenoviral Proteinase, Chain A"/>
    <property type="match status" value="1"/>
</dbReference>
<dbReference type="GO" id="GO:0016929">
    <property type="term" value="F:deSUMOylase activity"/>
    <property type="evidence" value="ECO:0007669"/>
    <property type="project" value="TreeGrafter"/>
</dbReference>
<dbReference type="Pfam" id="PF02902">
    <property type="entry name" value="Peptidase_C48"/>
    <property type="match status" value="1"/>
</dbReference>
<keyword evidence="8" id="KW-1185">Reference proteome</keyword>
<reference evidence="7" key="1">
    <citation type="submission" date="2020-05" db="EMBL/GenBank/DDBJ databases">
        <title>Phylogenomic resolution of chytrid fungi.</title>
        <authorList>
            <person name="Stajich J.E."/>
            <person name="Amses K."/>
            <person name="Simmons R."/>
            <person name="Seto K."/>
            <person name="Myers J."/>
            <person name="Bonds A."/>
            <person name="Quandt C.A."/>
            <person name="Barry K."/>
            <person name="Liu P."/>
            <person name="Grigoriev I."/>
            <person name="Longcore J.E."/>
            <person name="James T.Y."/>
        </authorList>
    </citation>
    <scope>NUCLEOTIDE SEQUENCE</scope>
    <source>
        <strain evidence="7">JEL0513</strain>
    </source>
</reference>
<evidence type="ECO:0000256" key="5">
    <source>
        <dbReference type="SAM" id="MobiDB-lite"/>
    </source>
</evidence>
<dbReference type="InterPro" id="IPR038765">
    <property type="entry name" value="Papain-like_cys_pep_sf"/>
</dbReference>
<evidence type="ECO:0000256" key="4">
    <source>
        <dbReference type="ARBA" id="ARBA00022807"/>
    </source>
</evidence>
<dbReference type="Proteomes" id="UP001211907">
    <property type="component" value="Unassembled WGS sequence"/>
</dbReference>
<sequence>MRSVALRHFGNAEDDSTDSNNNGIIEIDNANTDIETSQSDVNATPLKFNRSQFEGLLAYNAAVRTHSAKSNRSTKAFKRSYLDTDDDAADLTRIQEKLRNLELESRKIKPATPLKFQDSVFLERLNKELELQDQKLAELRLKDTAKKDSFPSLSGEAEEVVNKALNPRQNPSIPVVSGFNVDLMPHDLKTLSPATWLNDEIINFYGQLLMERSNRNPTGLYPKIHFFNTFFYTTLRDHGYDRVKRWSKKFDLFALDYVVIPVHLGMHWCCSVINFRDKRIEYYDSLRGDNQTLFRLYRDYLASESLDKKKCVFDFQGWTDYCPKDVPGQLNGFDCGVFTCMYAEYRSRNADFDFAQKFMPFIRRRMIYEICMKKLCVD</sequence>
<dbReference type="GO" id="GO:0005634">
    <property type="term" value="C:nucleus"/>
    <property type="evidence" value="ECO:0007669"/>
    <property type="project" value="TreeGrafter"/>
</dbReference>
<keyword evidence="2" id="KW-0645">Protease</keyword>
<dbReference type="AlphaFoldDB" id="A0AAD5XJY4"/>
<dbReference type="PANTHER" id="PTHR12606:SF141">
    <property type="entry name" value="GH15225P-RELATED"/>
    <property type="match status" value="1"/>
</dbReference>
<protein>
    <submittedName>
        <fullName evidence="7">SUMO1 sentrin specific peptidase 1</fullName>
    </submittedName>
</protein>